<evidence type="ECO:0000313" key="1">
    <source>
        <dbReference type="EMBL" id="RKQ93094.1"/>
    </source>
</evidence>
<dbReference type="Proteomes" id="UP000278962">
    <property type="component" value="Unassembled WGS sequence"/>
</dbReference>
<gene>
    <name evidence="1" type="ORF">C8N24_2954</name>
</gene>
<dbReference type="SUPFAM" id="SSF53335">
    <property type="entry name" value="S-adenosyl-L-methionine-dependent methyltransferases"/>
    <property type="match status" value="1"/>
</dbReference>
<protein>
    <recommendedName>
        <fullName evidence="3">Methyltransferase family protein</fullName>
    </recommendedName>
</protein>
<dbReference type="OrthoDB" id="5244799at2"/>
<organism evidence="1 2">
    <name type="scientific">Solirubrobacter pauli</name>
    <dbReference type="NCBI Taxonomy" id="166793"/>
    <lineage>
        <taxon>Bacteria</taxon>
        <taxon>Bacillati</taxon>
        <taxon>Actinomycetota</taxon>
        <taxon>Thermoleophilia</taxon>
        <taxon>Solirubrobacterales</taxon>
        <taxon>Solirubrobacteraceae</taxon>
        <taxon>Solirubrobacter</taxon>
    </lineage>
</organism>
<reference evidence="1 2" key="1">
    <citation type="submission" date="2018-10" db="EMBL/GenBank/DDBJ databases">
        <title>Genomic Encyclopedia of Archaeal and Bacterial Type Strains, Phase II (KMG-II): from individual species to whole genera.</title>
        <authorList>
            <person name="Goeker M."/>
        </authorList>
    </citation>
    <scope>NUCLEOTIDE SEQUENCE [LARGE SCALE GENOMIC DNA]</scope>
    <source>
        <strain evidence="1 2">DSM 14954</strain>
    </source>
</reference>
<accession>A0A660LIV6</accession>
<evidence type="ECO:0000313" key="2">
    <source>
        <dbReference type="Proteomes" id="UP000278962"/>
    </source>
</evidence>
<keyword evidence="2" id="KW-1185">Reference proteome</keyword>
<proteinExistence type="predicted"/>
<evidence type="ECO:0008006" key="3">
    <source>
        <dbReference type="Google" id="ProtNLM"/>
    </source>
</evidence>
<comment type="caution">
    <text evidence="1">The sequence shown here is derived from an EMBL/GenBank/DDBJ whole genome shotgun (WGS) entry which is preliminary data.</text>
</comment>
<dbReference type="AlphaFoldDB" id="A0A660LIV6"/>
<dbReference type="InterPro" id="IPR029063">
    <property type="entry name" value="SAM-dependent_MTases_sf"/>
</dbReference>
<dbReference type="EMBL" id="RBIL01000001">
    <property type="protein sequence ID" value="RKQ93094.1"/>
    <property type="molecule type" value="Genomic_DNA"/>
</dbReference>
<sequence length="272" mass="29053">MNPPRRALDANARRNAAGGLGRLWRWRGARAAAWALLERHVAPGAAVAVVGAGNGHDLPLRRLGRRAGRLDLIDLDERALRRTRRRLRVSGVRAEAIAQDVTHGAADALLRHIIGGRPRGAAPTVRAVGRPPYDVVIADQLLSQLLYPALSDSPLSPRVVNAALRTHGQSLTNAVVGGFAASAPGGLLVLVEDVLGWWAGHDQPFALDDVLALTNPDEALALVERGRPARGADGRLALTVARAEVIDRAFWRWPFAAGTDYLVCATVARCAL</sequence>
<dbReference type="RefSeq" id="WP_121250907.1">
    <property type="nucleotide sequence ID" value="NZ_RBIL01000001.1"/>
</dbReference>
<name>A0A660LIV6_9ACTN</name>
<dbReference type="Gene3D" id="3.40.50.150">
    <property type="entry name" value="Vaccinia Virus protein VP39"/>
    <property type="match status" value="1"/>
</dbReference>